<dbReference type="AlphaFoldDB" id="A0A4V2S7E1"/>
<accession>A0A4V2S7E1</accession>
<protein>
    <recommendedName>
        <fullName evidence="3">ATP-grasp domain-containing protein</fullName>
    </recommendedName>
</protein>
<name>A0A4V2S7E1_9PSEU</name>
<proteinExistence type="predicted"/>
<keyword evidence="2" id="KW-1185">Reference proteome</keyword>
<organism evidence="1 2">
    <name type="scientific">Actinocrispum wychmicini</name>
    <dbReference type="NCBI Taxonomy" id="1213861"/>
    <lineage>
        <taxon>Bacteria</taxon>
        <taxon>Bacillati</taxon>
        <taxon>Actinomycetota</taxon>
        <taxon>Actinomycetes</taxon>
        <taxon>Pseudonocardiales</taxon>
        <taxon>Pseudonocardiaceae</taxon>
        <taxon>Actinocrispum</taxon>
    </lineage>
</organism>
<comment type="caution">
    <text evidence="1">The sequence shown here is derived from an EMBL/GenBank/DDBJ whole genome shotgun (WGS) entry which is preliminary data.</text>
</comment>
<evidence type="ECO:0000313" key="1">
    <source>
        <dbReference type="EMBL" id="TCO59550.1"/>
    </source>
</evidence>
<dbReference type="EMBL" id="SLWS01000004">
    <property type="protein sequence ID" value="TCO59550.1"/>
    <property type="molecule type" value="Genomic_DNA"/>
</dbReference>
<evidence type="ECO:0000313" key="2">
    <source>
        <dbReference type="Proteomes" id="UP000295680"/>
    </source>
</evidence>
<evidence type="ECO:0008006" key="3">
    <source>
        <dbReference type="Google" id="ProtNLM"/>
    </source>
</evidence>
<sequence length="562" mass="60988">MIDCRRVARSSLHPLTGESHEWVVVDEGRSIPWTSYAGPLRLSQADFAGACRTLLAIEPADVPDVALDHAEIGSADGPERRIILHSTTPTTRGFETDLAAMAEGRVPVDITTYTETRALYLARPGDLAVGRLRPWRLAPTAPGVERLALDDTDHYYMSHALLHRAVNRGERDPVLARLIAWLRERRATVLSVYDFEPELQLLVAWLARRAGVHRVRVDANDPRLVAWNRKGTLHPTVEAALAVDVDPTADPTRALDLERRASDAFRILGEPLAVLPGYTVTRHSGRDAFHQDFLRAGKLLSERYGLTQACLKPSEGGDGGRIVVGIDLADHARLAELASRAWTSGGDQVIEAHVTYLQRDVNGERIPVAPSTHLRDGSVLDGLTLQFMRGPSWKGNIYVDRPGWQALGLGRAAYDEIRAEMAALTGRLRHHGLVQAGIDFAVGTLGGRFEDTVVVAIQDINAKLTGAVLLREFMARHPIDTSAGAATRVFRPAASATPSAVQHHLSTKPAGGTRRELIATVPGRWGMLAVTGATPLEAGALALTAEQDLIAEGLAADGWPTR</sequence>
<reference evidence="1 2" key="1">
    <citation type="submission" date="2019-03" db="EMBL/GenBank/DDBJ databases">
        <title>Genomic Encyclopedia of Type Strains, Phase IV (KMG-IV): sequencing the most valuable type-strain genomes for metagenomic binning, comparative biology and taxonomic classification.</title>
        <authorList>
            <person name="Goeker M."/>
        </authorList>
    </citation>
    <scope>NUCLEOTIDE SEQUENCE [LARGE SCALE GENOMIC DNA]</scope>
    <source>
        <strain evidence="1 2">DSM 45934</strain>
    </source>
</reference>
<gene>
    <name evidence="1" type="ORF">EV192_104393</name>
</gene>
<dbReference type="Proteomes" id="UP000295680">
    <property type="component" value="Unassembled WGS sequence"/>
</dbReference>